<dbReference type="KEGG" id="pdo:PSDT_1513"/>
<dbReference type="InterPro" id="IPR042122">
    <property type="entry name" value="Ser_AcTrfase_N_sf"/>
</dbReference>
<dbReference type="GO" id="GO:0009001">
    <property type="term" value="F:serine O-acetyltransferase activity"/>
    <property type="evidence" value="ECO:0007669"/>
    <property type="project" value="InterPro"/>
</dbReference>
<reference evidence="7 8" key="1">
    <citation type="submission" date="2010-12" db="EMBL/GenBank/DDBJ databases">
        <authorList>
            <person name="Muzny D."/>
            <person name="Qin X."/>
            <person name="Buhay C."/>
            <person name="Dugan-Rocha S."/>
            <person name="Ding Y."/>
            <person name="Chen G."/>
            <person name="Hawes A."/>
            <person name="Holder M."/>
            <person name="Jhangiani S."/>
            <person name="Johnson A."/>
            <person name="Khan Z."/>
            <person name="Li Z."/>
            <person name="Liu W."/>
            <person name="Liu X."/>
            <person name="Perez L."/>
            <person name="Shen H."/>
            <person name="Wang Q."/>
            <person name="Watt J."/>
            <person name="Xi L."/>
            <person name="Xin Y."/>
            <person name="Zhou J."/>
            <person name="Deng J."/>
            <person name="Jiang H."/>
            <person name="Liu Y."/>
            <person name="Qu J."/>
            <person name="Song X.-Z."/>
            <person name="Zhang L."/>
            <person name="Villasana D."/>
            <person name="Johnson A."/>
            <person name="Liu J."/>
            <person name="Liyanage D."/>
            <person name="Lorensuhewa L."/>
            <person name="Robinson T."/>
            <person name="Song A."/>
            <person name="Song B.-B."/>
            <person name="Dinh H."/>
            <person name="Thornton R."/>
            <person name="Coyle M."/>
            <person name="Francisco L."/>
            <person name="Jackson L."/>
            <person name="Javaid M."/>
            <person name="Korchina V."/>
            <person name="Kovar C."/>
            <person name="Mata R."/>
            <person name="Mathew T."/>
            <person name="Ngo R."/>
            <person name="Nguyen L."/>
            <person name="Nguyen N."/>
            <person name="Okwuonu G."/>
            <person name="Ongeri F."/>
            <person name="Pham C."/>
            <person name="Simmons D."/>
            <person name="Wilczek-Boney K."/>
            <person name="Hale W."/>
            <person name="Jakkamsetti A."/>
            <person name="Pham P."/>
            <person name="Ruth R."/>
            <person name="San Lucas F."/>
            <person name="Warren J."/>
            <person name="Zhang J."/>
            <person name="Zhao Z."/>
            <person name="Zhou C."/>
            <person name="Zhu D."/>
            <person name="Lee S."/>
            <person name="Bess C."/>
            <person name="Blankenburg K."/>
            <person name="Forbes L."/>
            <person name="Fu Q."/>
            <person name="Gubbala S."/>
            <person name="Hirani K."/>
            <person name="Jayaseelan J.C."/>
            <person name="Lara F."/>
            <person name="Munidasa M."/>
            <person name="Palculict T."/>
            <person name="Patil S."/>
            <person name="Pu L.-L."/>
            <person name="Saada N."/>
            <person name="Tang L."/>
            <person name="Weissenberger G."/>
            <person name="Zhu Y."/>
            <person name="Hemphill L."/>
            <person name="Shang Y."/>
            <person name="Youmans B."/>
            <person name="Ayvaz T."/>
            <person name="Ross M."/>
            <person name="Santibanez J."/>
            <person name="Aqrawi P."/>
            <person name="Gross S."/>
            <person name="Joshi V."/>
            <person name="Fowler G."/>
            <person name="Nazareth L."/>
            <person name="Reid J."/>
            <person name="Worley K."/>
            <person name="Petrosino J."/>
            <person name="Highlander S."/>
            <person name="Gibbs R."/>
        </authorList>
    </citation>
    <scope>NUCLEOTIDE SEQUENCE [LARGE SCALE GENOMIC DNA]</scope>
    <source>
        <strain evidence="7 8">DSM 10105</strain>
    </source>
</reference>
<dbReference type="CDD" id="cd03354">
    <property type="entry name" value="LbH_SAT"/>
    <property type="match status" value="1"/>
</dbReference>
<keyword evidence="3" id="KW-0028">Amino-acid biosynthesis</keyword>
<dbReference type="PANTHER" id="PTHR42811">
    <property type="entry name" value="SERINE ACETYLTRANSFERASE"/>
    <property type="match status" value="1"/>
</dbReference>
<dbReference type="Pfam" id="PF06426">
    <property type="entry name" value="SATase_N"/>
    <property type="match status" value="1"/>
</dbReference>
<evidence type="ECO:0000259" key="6">
    <source>
        <dbReference type="Pfam" id="PF06426"/>
    </source>
</evidence>
<evidence type="ECO:0000256" key="5">
    <source>
        <dbReference type="ARBA" id="ARBA00023315"/>
    </source>
</evidence>
<dbReference type="Gene3D" id="2.160.10.10">
    <property type="entry name" value="Hexapeptide repeat proteins"/>
    <property type="match status" value="1"/>
</dbReference>
<dbReference type="PATRIC" id="fig|864564.6.peg.1659"/>
<protein>
    <recommendedName>
        <fullName evidence="2">Serine acetyltransferase</fullName>
    </recommendedName>
</protein>
<dbReference type="HOGENOM" id="CLU_051638_1_1_11"/>
<accession>E6JYP4</accession>
<dbReference type="eggNOG" id="COG1045">
    <property type="taxonomic scope" value="Bacteria"/>
</dbReference>
<dbReference type="AlphaFoldDB" id="E6JYP4"/>
<dbReference type="SUPFAM" id="SSF51161">
    <property type="entry name" value="Trimeric LpxA-like enzymes"/>
    <property type="match status" value="1"/>
</dbReference>
<dbReference type="EMBL" id="AEON01000001">
    <property type="protein sequence ID" value="EFT83055.1"/>
    <property type="molecule type" value="Genomic_DNA"/>
</dbReference>
<evidence type="ECO:0000313" key="7">
    <source>
        <dbReference type="EMBL" id="EFT83055.1"/>
    </source>
</evidence>
<comment type="caution">
    <text evidence="7">The sequence shown here is derived from an EMBL/GenBank/DDBJ whole genome shotgun (WGS) entry which is preliminary data.</text>
</comment>
<sequence>MLTCANGTVNDTEKVSQDEDLGRLLDRINAIDASALDTPIPVPDRKSTVVLLKLVQTVLLPRFYRFKDWDQARSLQELSHRLENQIRLALQLQKRDCSSCREKSRVFLEQLPRIKAEVLTDIQAIYEGDPSAPSLQEIVICYPGFYATFIYRIAHVLYQLDVPFLPRIMSEYAHEKTGIDINPGARIGTSFCIDHGTGIVIGQTARLGDHVKLYQGVTLGARSFKRDSAGAVVKGGKRHPNVGSRVTIYANATVLGGDTVIGDDCVIGADVWVTHSVPAGQKVLVGQKNSSRL</sequence>
<evidence type="ECO:0000256" key="3">
    <source>
        <dbReference type="ARBA" id="ARBA00022605"/>
    </source>
</evidence>
<gene>
    <name evidence="7" type="ORF">HMPREF0620_0060</name>
</gene>
<dbReference type="InterPro" id="IPR045304">
    <property type="entry name" value="LbH_SAT"/>
</dbReference>
<dbReference type="Gene3D" id="1.10.3130.10">
    <property type="entry name" value="serine acetyltransferase, domain 1"/>
    <property type="match status" value="1"/>
</dbReference>
<dbReference type="Proteomes" id="UP000004946">
    <property type="component" value="Chromosome"/>
</dbReference>
<dbReference type="GO" id="GO:0006535">
    <property type="term" value="P:cysteine biosynthetic process from serine"/>
    <property type="evidence" value="ECO:0007669"/>
    <property type="project" value="InterPro"/>
</dbReference>
<evidence type="ECO:0000313" key="8">
    <source>
        <dbReference type="Proteomes" id="UP000004946"/>
    </source>
</evidence>
<evidence type="ECO:0000256" key="2">
    <source>
        <dbReference type="ARBA" id="ARBA00018522"/>
    </source>
</evidence>
<keyword evidence="8" id="KW-1185">Reference proteome</keyword>
<proteinExistence type="predicted"/>
<keyword evidence="5" id="KW-0012">Acyltransferase</keyword>
<dbReference type="RefSeq" id="WP_006288497.1">
    <property type="nucleotide sequence ID" value="NZ_AP012333.1"/>
</dbReference>
<evidence type="ECO:0000256" key="4">
    <source>
        <dbReference type="ARBA" id="ARBA00022679"/>
    </source>
</evidence>
<dbReference type="UniPathway" id="UPA00136">
    <property type="reaction ID" value="UER00199"/>
</dbReference>
<dbReference type="InterPro" id="IPR011004">
    <property type="entry name" value="Trimer_LpxA-like_sf"/>
</dbReference>
<dbReference type="InterPro" id="IPR010493">
    <property type="entry name" value="Ser_AcTrfase_N"/>
</dbReference>
<name>E6JYP4_PARDN</name>
<keyword evidence="4 7" id="KW-0808">Transferase</keyword>
<dbReference type="GO" id="GO:0005737">
    <property type="term" value="C:cytoplasm"/>
    <property type="evidence" value="ECO:0007669"/>
    <property type="project" value="InterPro"/>
</dbReference>
<organism evidence="7 8">
    <name type="scientific">Parascardovia denticolens DSM 10105 = JCM 12538</name>
    <dbReference type="NCBI Taxonomy" id="864564"/>
    <lineage>
        <taxon>Bacteria</taxon>
        <taxon>Bacillati</taxon>
        <taxon>Actinomycetota</taxon>
        <taxon>Actinomycetes</taxon>
        <taxon>Bifidobacteriales</taxon>
        <taxon>Bifidobacteriaceae</taxon>
        <taxon>Parascardovia</taxon>
    </lineage>
</organism>
<comment type="pathway">
    <text evidence="1">Amino-acid biosynthesis; L-cysteine biosynthesis; L-cysteine from L-serine: step 1/2.</text>
</comment>
<feature type="domain" description="Serine acetyltransferase N-terminal" evidence="6">
    <location>
        <begin position="78"/>
        <end position="147"/>
    </location>
</feature>
<evidence type="ECO:0000256" key="1">
    <source>
        <dbReference type="ARBA" id="ARBA00004876"/>
    </source>
</evidence>